<gene>
    <name evidence="1" type="ORF">C9J01_14120</name>
</gene>
<dbReference type="EMBL" id="PYMB01000005">
    <property type="protein sequence ID" value="PSW12309.1"/>
    <property type="molecule type" value="Genomic_DNA"/>
</dbReference>
<comment type="caution">
    <text evidence="1">The sequence shown here is derived from an EMBL/GenBank/DDBJ whole genome shotgun (WGS) entry which is preliminary data.</text>
</comment>
<dbReference type="Gene3D" id="1.10.4060.10">
    <property type="entry name" value="BPP1347 like domain"/>
    <property type="match status" value="1"/>
</dbReference>
<dbReference type="Proteomes" id="UP000241346">
    <property type="component" value="Unassembled WGS sequence"/>
</dbReference>
<accession>A0A2T3NDS0</accession>
<evidence type="ECO:0008006" key="3">
    <source>
        <dbReference type="Google" id="ProtNLM"/>
    </source>
</evidence>
<protein>
    <recommendedName>
        <fullName evidence="3">Lon protease</fullName>
    </recommendedName>
</protein>
<reference evidence="1 2" key="1">
    <citation type="submission" date="2018-03" db="EMBL/GenBank/DDBJ databases">
        <title>Whole genome sequencing of Histamine producing bacteria.</title>
        <authorList>
            <person name="Butler K."/>
        </authorList>
    </citation>
    <scope>NUCLEOTIDE SEQUENCE [LARGE SCALE GENOMIC DNA]</scope>
    <source>
        <strain evidence="1 2">DSM 19138</strain>
    </source>
</reference>
<organism evidence="1 2">
    <name type="scientific">Photobacterium rosenbergii</name>
    <dbReference type="NCBI Taxonomy" id="294936"/>
    <lineage>
        <taxon>Bacteria</taxon>
        <taxon>Pseudomonadati</taxon>
        <taxon>Pseudomonadota</taxon>
        <taxon>Gammaproteobacteria</taxon>
        <taxon>Vibrionales</taxon>
        <taxon>Vibrionaceae</taxon>
        <taxon>Photobacterium</taxon>
    </lineage>
</organism>
<evidence type="ECO:0000313" key="2">
    <source>
        <dbReference type="Proteomes" id="UP000241346"/>
    </source>
</evidence>
<name>A0A2T3NDS0_9GAMM</name>
<sequence length="199" mass="22933">MPLISNEFKCLPYLKCREHFMPMSNGDIKGKGYHFTHTVTDGLRAGGLWLVMQDDSGQTAGNSGDIIMFAAIEDVDWLSGSQIQLKLAIRHWGKVTSTGIQHQQLEGQVYPLWQDSYLPSDDVLVMRLIQCTNEFHNSELNNATAPLSTTHFNTNWICWRWLEILPIPLDKKQRLLKYPTSKLCLRYLKKIIRQSDRIK</sequence>
<evidence type="ECO:0000313" key="1">
    <source>
        <dbReference type="EMBL" id="PSW12309.1"/>
    </source>
</evidence>
<dbReference type="InterPro" id="IPR015947">
    <property type="entry name" value="PUA-like_sf"/>
</dbReference>
<dbReference type="AlphaFoldDB" id="A0A2T3NDS0"/>
<dbReference type="SUPFAM" id="SSF88697">
    <property type="entry name" value="PUA domain-like"/>
    <property type="match status" value="1"/>
</dbReference>
<proteinExistence type="predicted"/>